<dbReference type="InterPro" id="IPR010155">
    <property type="entry name" value="CRISPR-assoc_prot_Cas5d"/>
</dbReference>
<dbReference type="InterPro" id="IPR021124">
    <property type="entry name" value="CRISPR-assoc_prot_Cas5"/>
</dbReference>
<name>A0A7W9UFR2_9NOCA</name>
<accession>A0A7W9UFR2</accession>
<comment type="caution">
    <text evidence="2">The sequence shown here is derived from an EMBL/GenBank/DDBJ whole genome shotgun (WGS) entry which is preliminary data.</text>
</comment>
<dbReference type="AlphaFoldDB" id="A0A7W9UFR2"/>
<evidence type="ECO:0000313" key="2">
    <source>
        <dbReference type="EMBL" id="MBB5911266.1"/>
    </source>
</evidence>
<reference evidence="2 3" key="1">
    <citation type="submission" date="2020-08" db="EMBL/GenBank/DDBJ databases">
        <title>Sequencing the genomes of 1000 actinobacteria strains.</title>
        <authorList>
            <person name="Klenk H.-P."/>
        </authorList>
    </citation>
    <scope>NUCLEOTIDE SEQUENCE [LARGE SCALE GENOMIC DNA]</scope>
    <source>
        <strain evidence="2 3">DSM 43582</strain>
    </source>
</reference>
<dbReference type="Proteomes" id="UP000540412">
    <property type="component" value="Unassembled WGS sequence"/>
</dbReference>
<dbReference type="GO" id="GO:0043571">
    <property type="term" value="P:maintenance of CRISPR repeat elements"/>
    <property type="evidence" value="ECO:0007669"/>
    <property type="project" value="InterPro"/>
</dbReference>
<dbReference type="EMBL" id="JACHIT010000001">
    <property type="protein sequence ID" value="MBB5911266.1"/>
    <property type="molecule type" value="Genomic_DNA"/>
</dbReference>
<organism evidence="2 3">
    <name type="scientific">Nocardia transvalensis</name>
    <dbReference type="NCBI Taxonomy" id="37333"/>
    <lineage>
        <taxon>Bacteria</taxon>
        <taxon>Bacillati</taxon>
        <taxon>Actinomycetota</taxon>
        <taxon>Actinomycetes</taxon>
        <taxon>Mycobacteriales</taxon>
        <taxon>Nocardiaceae</taxon>
        <taxon>Nocardia</taxon>
    </lineage>
</organism>
<proteinExistence type="predicted"/>
<evidence type="ECO:0000313" key="3">
    <source>
        <dbReference type="Proteomes" id="UP000540412"/>
    </source>
</evidence>
<dbReference type="Pfam" id="PF09704">
    <property type="entry name" value="Cas_Cas5d"/>
    <property type="match status" value="1"/>
</dbReference>
<keyword evidence="3" id="KW-1185">Reference proteome</keyword>
<dbReference type="GO" id="GO:0004519">
    <property type="term" value="F:endonuclease activity"/>
    <property type="evidence" value="ECO:0007669"/>
    <property type="project" value="InterPro"/>
</dbReference>
<dbReference type="Gene3D" id="3.30.70.2660">
    <property type="match status" value="1"/>
</dbReference>
<feature type="region of interest" description="Disordered" evidence="1">
    <location>
        <begin position="177"/>
        <end position="208"/>
    </location>
</feature>
<gene>
    <name evidence="2" type="ORF">BJY24_000133</name>
</gene>
<dbReference type="GO" id="GO:0051607">
    <property type="term" value="P:defense response to virus"/>
    <property type="evidence" value="ECO:0007669"/>
    <property type="project" value="InterPro"/>
</dbReference>
<dbReference type="NCBIfam" id="TIGR01876">
    <property type="entry name" value="cas_Cas5d"/>
    <property type="match status" value="1"/>
</dbReference>
<sequence length="208" mass="23717">MTPSAARGILDAIFWKPGFEYVITKIEVLEPIRWFSIRRNEVKSVTTDDWVRRAQADPGLHLDAEADRDQRNTVALRDVAYRIYAQIKLLPGAHGTEVKYREQFRRRVDRGACFSQPFLGCREFSATFGKPTSRKPIRGRDANKDLGVMLHRIRYHPDGSETYDWFHAALEGGTLHVPPQGIELPSARPPAGRTQHHSTSRGPREARC</sequence>
<evidence type="ECO:0000256" key="1">
    <source>
        <dbReference type="SAM" id="MobiDB-lite"/>
    </source>
</evidence>
<protein>
    <submittedName>
        <fullName evidence="2">CRISPR-associated protein Cas5d</fullName>
    </submittedName>
</protein>